<dbReference type="InParanoid" id="A0A146G8L4"/>
<keyword evidence="2 6" id="KW-0456">Lyase</keyword>
<gene>
    <name evidence="6" type="ORF">TSACC_21433</name>
</gene>
<dbReference type="GO" id="GO:0016829">
    <property type="term" value="F:lyase activity"/>
    <property type="evidence" value="ECO:0007669"/>
    <property type="project" value="UniProtKB-KW"/>
</dbReference>
<reference evidence="7" key="1">
    <citation type="journal article" date="2017" name="Genome Announc.">
        <title>Draft Genome Sequence of Terrimicrobium sacchariphilum NM-5T, a Facultative Anaerobic Soil Bacterium of the Class Spartobacteria.</title>
        <authorList>
            <person name="Qiu Y.L."/>
            <person name="Tourlousse D.M."/>
            <person name="Matsuura N."/>
            <person name="Ohashi A."/>
            <person name="Sekiguchi Y."/>
        </authorList>
    </citation>
    <scope>NUCLEOTIDE SEQUENCE [LARGE SCALE GENOMIC DNA]</scope>
    <source>
        <strain evidence="7">NM-5</strain>
    </source>
</reference>
<evidence type="ECO:0000256" key="2">
    <source>
        <dbReference type="ARBA" id="ARBA00023239"/>
    </source>
</evidence>
<dbReference type="Pfam" id="PF05426">
    <property type="entry name" value="Alginate_lyase"/>
    <property type="match status" value="1"/>
</dbReference>
<keyword evidence="7" id="KW-1185">Reference proteome</keyword>
<feature type="domain" description="Alginate lyase" evidence="5">
    <location>
        <begin position="124"/>
        <end position="273"/>
    </location>
</feature>
<accession>A0A146G8L4</accession>
<organism evidence="6 7">
    <name type="scientific">Terrimicrobium sacchariphilum</name>
    <dbReference type="NCBI Taxonomy" id="690879"/>
    <lineage>
        <taxon>Bacteria</taxon>
        <taxon>Pseudomonadati</taxon>
        <taxon>Verrucomicrobiota</taxon>
        <taxon>Terrimicrobiia</taxon>
        <taxon>Terrimicrobiales</taxon>
        <taxon>Terrimicrobiaceae</taxon>
        <taxon>Terrimicrobium</taxon>
    </lineage>
</organism>
<dbReference type="STRING" id="690879.TSACC_21433"/>
<proteinExistence type="predicted"/>
<dbReference type="OrthoDB" id="174463at2"/>
<dbReference type="EMBL" id="BDCO01000002">
    <property type="protein sequence ID" value="GAT33028.1"/>
    <property type="molecule type" value="Genomic_DNA"/>
</dbReference>
<dbReference type="GO" id="GO:0042597">
    <property type="term" value="C:periplasmic space"/>
    <property type="evidence" value="ECO:0007669"/>
    <property type="project" value="InterPro"/>
</dbReference>
<evidence type="ECO:0000259" key="5">
    <source>
        <dbReference type="Pfam" id="PF05426"/>
    </source>
</evidence>
<feature type="compositionally biased region" description="Polar residues" evidence="3">
    <location>
        <begin position="32"/>
        <end position="50"/>
    </location>
</feature>
<evidence type="ECO:0000256" key="3">
    <source>
        <dbReference type="SAM" id="MobiDB-lite"/>
    </source>
</evidence>
<dbReference type="SUPFAM" id="SSF48230">
    <property type="entry name" value="Chondroitin AC/alginate lyase"/>
    <property type="match status" value="1"/>
</dbReference>
<dbReference type="RefSeq" id="WP_084400306.1">
    <property type="nucleotide sequence ID" value="NZ_BDCO01000002.1"/>
</dbReference>
<protein>
    <submittedName>
        <fullName evidence="6">Alginate lyase</fullName>
    </submittedName>
</protein>
<keyword evidence="1 4" id="KW-0732">Signal</keyword>
<dbReference type="AlphaFoldDB" id="A0A146G8L4"/>
<evidence type="ECO:0000256" key="4">
    <source>
        <dbReference type="SAM" id="SignalP"/>
    </source>
</evidence>
<evidence type="ECO:0000256" key="1">
    <source>
        <dbReference type="ARBA" id="ARBA00022729"/>
    </source>
</evidence>
<evidence type="ECO:0000313" key="7">
    <source>
        <dbReference type="Proteomes" id="UP000076023"/>
    </source>
</evidence>
<dbReference type="InterPro" id="IPR008929">
    <property type="entry name" value="Chondroitin_lyas"/>
</dbReference>
<feature type="signal peptide" evidence="4">
    <location>
        <begin position="1"/>
        <end position="34"/>
    </location>
</feature>
<dbReference type="Gene3D" id="1.50.10.100">
    <property type="entry name" value="Chondroitin AC/alginate lyase"/>
    <property type="match status" value="1"/>
</dbReference>
<dbReference type="Proteomes" id="UP000076023">
    <property type="component" value="Unassembled WGS sequence"/>
</dbReference>
<feature type="region of interest" description="Disordered" evidence="3">
    <location>
        <begin position="32"/>
        <end position="73"/>
    </location>
</feature>
<name>A0A146G8L4_TERSA</name>
<dbReference type="InterPro" id="IPR008397">
    <property type="entry name" value="Alginate_lyase_dom"/>
</dbReference>
<feature type="chain" id="PRO_5007524715" evidence="4">
    <location>
        <begin position="35"/>
        <end position="510"/>
    </location>
</feature>
<comment type="caution">
    <text evidence="6">The sequence shown here is derived from an EMBL/GenBank/DDBJ whole genome shotgun (WGS) entry which is preliminary data.</text>
</comment>
<sequence>MPLPAPLQSMSRRLQVAAALLILGFSAHLSSVQAAETDSPESDNPASESDASPKPADTPAIRPSFTPRPIKLPAIPEKFTHPGILNTREELEFVKGKIAAGEEPWKSAFEQMKNSFWAALDYKPNTPRKTIRSGINGAGAADGGVSGASMDAKAAYTQALMWVFTGNEQYARNAVAILNNWSILRENLGGNWYLQAAWLAGTFAEAAEIMRYTWDGWKQDEIAAFSEMLEEAFLPIFHNRMAFGNRYFSVCQAMMAIGVFNNDKAAFAEGMHRWISYVPCWIYLTEDGPEPIRPDFWLTKPSNEELAALSPGKKWMFRDQEILTVMKENKLGDDSSLYKLEENFGVGRRHWNGAPAAAFVDGLSAETFRDLGHCDLGFAALVSCAEIAWHQGIDLYALEAKRLTKFLELNSGLRIDETVPPVFFRVRGTPIQSFVEAGYNHYHNRLGMELPKTKALIDKALRPCLTKEINGRSWSWVPVEPGIRAENVVWPTGCNVAWETLTHSNTGPTK</sequence>
<evidence type="ECO:0000313" key="6">
    <source>
        <dbReference type="EMBL" id="GAT33028.1"/>
    </source>
</evidence>